<evidence type="ECO:0000256" key="1">
    <source>
        <dbReference type="ARBA" id="ARBA00008891"/>
    </source>
</evidence>
<dbReference type="AlphaFoldDB" id="A0A066X0H6"/>
<organism evidence="6 7">
    <name type="scientific">Flavobacterium seoulense</name>
    <dbReference type="NCBI Taxonomy" id="1492738"/>
    <lineage>
        <taxon>Bacteria</taxon>
        <taxon>Pseudomonadati</taxon>
        <taxon>Bacteroidota</taxon>
        <taxon>Flavobacteriia</taxon>
        <taxon>Flavobacteriales</taxon>
        <taxon>Flavobacteriaceae</taxon>
        <taxon>Flavobacterium</taxon>
    </lineage>
</organism>
<dbReference type="SUPFAM" id="SSF51126">
    <property type="entry name" value="Pectin lyase-like"/>
    <property type="match status" value="1"/>
</dbReference>
<dbReference type="InterPro" id="IPR012334">
    <property type="entry name" value="Pectin_lyas_fold"/>
</dbReference>
<dbReference type="GO" id="GO:0009279">
    <property type="term" value="C:cell outer membrane"/>
    <property type="evidence" value="ECO:0007669"/>
    <property type="project" value="TreeGrafter"/>
</dbReference>
<keyword evidence="3" id="KW-0063">Aspartyl esterase</keyword>
<keyword evidence="2 6" id="KW-0378">Hydrolase</keyword>
<dbReference type="PATRIC" id="fig|1492738.3.peg.186"/>
<comment type="caution">
    <text evidence="6">The sequence shown here is derived from an EMBL/GenBank/DDBJ whole genome shotgun (WGS) entry which is preliminary data.</text>
</comment>
<feature type="domain" description="Pectinesterase catalytic" evidence="5">
    <location>
        <begin position="30"/>
        <end position="340"/>
    </location>
</feature>
<feature type="chain" id="PRO_5011114012" evidence="4">
    <location>
        <begin position="24"/>
        <end position="349"/>
    </location>
</feature>
<evidence type="ECO:0000256" key="2">
    <source>
        <dbReference type="ARBA" id="ARBA00022801"/>
    </source>
</evidence>
<evidence type="ECO:0000313" key="7">
    <source>
        <dbReference type="Proteomes" id="UP000027064"/>
    </source>
</evidence>
<evidence type="ECO:0000259" key="5">
    <source>
        <dbReference type="Pfam" id="PF01095"/>
    </source>
</evidence>
<gene>
    <name evidence="6" type="ORF">FEM21_01920</name>
</gene>
<dbReference type="eggNOG" id="COG4677">
    <property type="taxonomic scope" value="Bacteria"/>
</dbReference>
<dbReference type="Proteomes" id="UP000027064">
    <property type="component" value="Unassembled WGS sequence"/>
</dbReference>
<evidence type="ECO:0000256" key="4">
    <source>
        <dbReference type="SAM" id="SignalP"/>
    </source>
</evidence>
<feature type="signal peptide" evidence="4">
    <location>
        <begin position="1"/>
        <end position="23"/>
    </location>
</feature>
<keyword evidence="7" id="KW-1185">Reference proteome</keyword>
<name>A0A066X0H6_9FLAO</name>
<sequence>MNIITKLMLLFCFVSSCTFTVSANVKDKKIVVALDGSGDYTKIQQAIDAVPANNQERTIIFIKNGLYNTEKIIVPSDKKLITFKGESREKTIISYHIYDCTGGLNNKCPAEDVAKWTGQNIRTSASVTIQGDGFTAENITFQNTAGAVGQALAIFIASDKNVFVNCSFLGYQDTMLLGKDGTRSYFKSCLVLGRTDYIYGGGIGYFDTCEIRSYGGGWITAPSTPKDQKYGFVFNNCKLTFVTKSPRANDDKQPFSLGRPWHNYPKVAWINCDMAKELNPLGWPTTWRMDYAATSTDLHLYEYKNKGEGASMSNRAKWAGLKELSSSEATAYSLENVVKGTDNWNPNKQ</sequence>
<dbReference type="OrthoDB" id="1282968at2"/>
<proteinExistence type="inferred from homology"/>
<dbReference type="Gene3D" id="2.160.20.10">
    <property type="entry name" value="Single-stranded right-handed beta-helix, Pectin lyase-like"/>
    <property type="match status" value="1"/>
</dbReference>
<dbReference type="GO" id="GO:0042545">
    <property type="term" value="P:cell wall modification"/>
    <property type="evidence" value="ECO:0007669"/>
    <property type="project" value="InterPro"/>
</dbReference>
<dbReference type="PROSITE" id="PS51257">
    <property type="entry name" value="PROKAR_LIPOPROTEIN"/>
    <property type="match status" value="1"/>
</dbReference>
<dbReference type="InterPro" id="IPR000070">
    <property type="entry name" value="Pectinesterase_cat"/>
</dbReference>
<dbReference type="Pfam" id="PF01095">
    <property type="entry name" value="Pectinesterase"/>
    <property type="match status" value="1"/>
</dbReference>
<dbReference type="EMBL" id="JNCA01000001">
    <property type="protein sequence ID" value="KDN56689.1"/>
    <property type="molecule type" value="Genomic_DNA"/>
</dbReference>
<dbReference type="STRING" id="1492738.FEM21_01920"/>
<dbReference type="GO" id="GO:0030599">
    <property type="term" value="F:pectinesterase activity"/>
    <property type="evidence" value="ECO:0007669"/>
    <property type="project" value="UniProtKB-EC"/>
</dbReference>
<dbReference type="RefSeq" id="WP_051627433.1">
    <property type="nucleotide sequence ID" value="NZ_JNCA01000001.1"/>
</dbReference>
<evidence type="ECO:0000313" key="6">
    <source>
        <dbReference type="EMBL" id="KDN56689.1"/>
    </source>
</evidence>
<dbReference type="PANTHER" id="PTHR31321:SF57">
    <property type="entry name" value="PECTINESTERASE 53-RELATED"/>
    <property type="match status" value="1"/>
</dbReference>
<reference evidence="6 7" key="1">
    <citation type="submission" date="2014-05" db="EMBL/GenBank/DDBJ databases">
        <title>Genome Sequence of Flavobacterium sp. EM1321.</title>
        <authorList>
            <person name="Shin S.-K."/>
            <person name="Yi H."/>
        </authorList>
    </citation>
    <scope>NUCLEOTIDE SEQUENCE [LARGE SCALE GENOMIC DNA]</scope>
    <source>
        <strain evidence="6 7">EM1321</strain>
    </source>
</reference>
<dbReference type="PANTHER" id="PTHR31321">
    <property type="entry name" value="ACYL-COA THIOESTER HYDROLASE YBHC-RELATED"/>
    <property type="match status" value="1"/>
</dbReference>
<dbReference type="InterPro" id="IPR011050">
    <property type="entry name" value="Pectin_lyase_fold/virulence"/>
</dbReference>
<comment type="similarity">
    <text evidence="1">Belongs to the pectinesterase family.</text>
</comment>
<dbReference type="EC" id="3.1.1.11" evidence="6"/>
<accession>A0A066X0H6</accession>
<evidence type="ECO:0000256" key="3">
    <source>
        <dbReference type="ARBA" id="ARBA00023085"/>
    </source>
</evidence>
<keyword evidence="4" id="KW-0732">Signal</keyword>
<protein>
    <submittedName>
        <fullName evidence="6">Por secretion system C-terminal sorting domain-containing protein</fullName>
        <ecNumber evidence="6">3.1.1.11</ecNumber>
    </submittedName>
</protein>